<name>A0ABS1LLY4_9MICO</name>
<dbReference type="InterPro" id="IPR012964">
    <property type="entry name" value="DUF1702"/>
</dbReference>
<dbReference type="EMBL" id="JABBYC010000024">
    <property type="protein sequence ID" value="MBL0887262.1"/>
    <property type="molecule type" value="Genomic_DNA"/>
</dbReference>
<dbReference type="Pfam" id="PF08012">
    <property type="entry name" value="DUF1702"/>
    <property type="match status" value="1"/>
</dbReference>
<sequence>MAISPHSIVRLLAAPRPDHTGYRHLGFASGPDPVRDRLDRIPRSVVVGFEAAMESSDESELARRLDLLDPELLGFGYEGATMAWTILDAVSGTQRTRRLLAGPGAPHLLLAYIGIGFAMRRLPRPLWRRVLPALDEGPFHPTLSWLAVDGYGFDLAYFRRPVHVVAGRRPKPWPWLGHADYFRRAVDQGVGRALWFIEGADADRVAAAVDTFAADRRADLWAGVGLAATYAGPGSDLPYGKLLARAGEFSGQVGQGAVFAARARVAAGVVPDHTVVALDALTGLAPSSAARLADACAVRDDAGGLPAFELWRSAITRRLSGGR</sequence>
<comment type="caution">
    <text evidence="1">The sequence shown here is derived from an EMBL/GenBank/DDBJ whole genome shotgun (WGS) entry which is preliminary data.</text>
</comment>
<dbReference type="Proteomes" id="UP000675409">
    <property type="component" value="Unassembled WGS sequence"/>
</dbReference>
<evidence type="ECO:0000313" key="1">
    <source>
        <dbReference type="EMBL" id="MBL0887262.1"/>
    </source>
</evidence>
<accession>A0ABS1LLY4</accession>
<gene>
    <name evidence="1" type="ORF">HGK34_13420</name>
</gene>
<dbReference type="RefSeq" id="WP_201848129.1">
    <property type="nucleotide sequence ID" value="NZ_JABBYC010000024.1"/>
</dbReference>
<keyword evidence="2" id="KW-1185">Reference proteome</keyword>
<evidence type="ECO:0000313" key="2">
    <source>
        <dbReference type="Proteomes" id="UP000675409"/>
    </source>
</evidence>
<proteinExistence type="predicted"/>
<protein>
    <submittedName>
        <fullName evidence="1">DUF1702 family protein</fullName>
    </submittedName>
</protein>
<reference evidence="1 2" key="1">
    <citation type="journal article" date="2021" name="Arch. Microbiol.">
        <title>Myceligenerans indicum sp. nov., an actinobacterium isolated from mangrove sediment of Sundarbans, India.</title>
        <authorList>
            <person name="Asha K."/>
            <person name="Bhadury P."/>
        </authorList>
    </citation>
    <scope>NUCLEOTIDE SEQUENCE [LARGE SCALE GENOMIC DNA]</scope>
    <source>
        <strain evidence="1 2">I2</strain>
    </source>
</reference>
<organism evidence="1 2">
    <name type="scientific">Myceligenerans indicum</name>
    <dbReference type="NCBI Taxonomy" id="2593663"/>
    <lineage>
        <taxon>Bacteria</taxon>
        <taxon>Bacillati</taxon>
        <taxon>Actinomycetota</taxon>
        <taxon>Actinomycetes</taxon>
        <taxon>Micrococcales</taxon>
        <taxon>Promicromonosporaceae</taxon>
        <taxon>Myceligenerans</taxon>
    </lineage>
</organism>